<evidence type="ECO:0000256" key="2">
    <source>
        <dbReference type="ARBA" id="ARBA00007424"/>
    </source>
</evidence>
<protein>
    <recommendedName>
        <fullName evidence="3 7">6,7-dimethyl-8-ribityllumazine synthase</fullName>
        <shortName evidence="7">DMRL synthase</shortName>
        <shortName evidence="7">LS</shortName>
        <shortName evidence="7">Lumazine synthase</shortName>
        <ecNumber evidence="3 7">2.5.1.78</ecNumber>
    </recommendedName>
</protein>
<evidence type="ECO:0000256" key="4">
    <source>
        <dbReference type="ARBA" id="ARBA00022619"/>
    </source>
</evidence>
<comment type="catalytic activity">
    <reaction evidence="6 7">
        <text>(2S)-2-hydroxy-3-oxobutyl phosphate + 5-amino-6-(D-ribitylamino)uracil = 6,7-dimethyl-8-(1-D-ribityl)lumazine + phosphate + 2 H2O + H(+)</text>
        <dbReference type="Rhea" id="RHEA:26152"/>
        <dbReference type="ChEBI" id="CHEBI:15377"/>
        <dbReference type="ChEBI" id="CHEBI:15378"/>
        <dbReference type="ChEBI" id="CHEBI:15934"/>
        <dbReference type="ChEBI" id="CHEBI:43474"/>
        <dbReference type="ChEBI" id="CHEBI:58201"/>
        <dbReference type="ChEBI" id="CHEBI:58830"/>
        <dbReference type="EC" id="2.5.1.78"/>
    </reaction>
</comment>
<dbReference type="HAMAP" id="MF_00178">
    <property type="entry name" value="Lumazine_synth"/>
    <property type="match status" value="1"/>
</dbReference>
<evidence type="ECO:0000256" key="6">
    <source>
        <dbReference type="ARBA" id="ARBA00048785"/>
    </source>
</evidence>
<evidence type="ECO:0000256" key="1">
    <source>
        <dbReference type="ARBA" id="ARBA00004917"/>
    </source>
</evidence>
<sequence>MNQLIASSKLQALSRPMRPAARIATISASWHRDIVQRARDAFTAELAREGWPPGGVETFDVPGVFEIPLLARRLAQTGRYEAIAAFGFVVNGGIYRHDFVSTAVIDGLMRVQLDTGVPVLSAVLTPHHFHEHEEHRRYFSEHFVVKGTEAAQAALKIVALHRDLDTLERVDALV</sequence>
<dbReference type="Gene3D" id="3.40.50.960">
    <property type="entry name" value="Lumazine/riboflavin synthase"/>
    <property type="match status" value="1"/>
</dbReference>
<evidence type="ECO:0000313" key="9">
    <source>
        <dbReference type="Proteomes" id="UP001371218"/>
    </source>
</evidence>
<evidence type="ECO:0000256" key="5">
    <source>
        <dbReference type="ARBA" id="ARBA00022679"/>
    </source>
</evidence>
<comment type="function">
    <text evidence="7">Catalyzes the formation of 6,7-dimethyl-8-ribityllumazine by condensation of 5-amino-6-(D-ribitylamino)uracil with 3,4-dihydroxy-2-butanone 4-phosphate. This is the penultimate step in the biosynthesis of riboflavin.</text>
</comment>
<dbReference type="PANTHER" id="PTHR21058:SF0">
    <property type="entry name" value="6,7-DIMETHYL-8-RIBITYLLUMAZINE SYNTHASE"/>
    <property type="match status" value="1"/>
</dbReference>
<gene>
    <name evidence="7" type="primary">ribH</name>
    <name evidence="8" type="ORF">AACH06_20470</name>
</gene>
<feature type="binding site" evidence="7">
    <location>
        <begin position="64"/>
        <end position="66"/>
    </location>
    <ligand>
        <name>5-amino-6-(D-ribitylamino)uracil</name>
        <dbReference type="ChEBI" id="CHEBI:15934"/>
    </ligand>
</feature>
<evidence type="ECO:0000313" key="8">
    <source>
        <dbReference type="EMBL" id="MEK8033201.1"/>
    </source>
</evidence>
<dbReference type="PANTHER" id="PTHR21058">
    <property type="entry name" value="6,7-DIMETHYL-8-RIBITYLLUMAZINE SYNTHASE DMRL SYNTHASE LUMAZINE SYNTHASE"/>
    <property type="match status" value="1"/>
</dbReference>
<dbReference type="GO" id="GO:0000906">
    <property type="term" value="F:6,7-dimethyl-8-ribityllumazine synthase activity"/>
    <property type="evidence" value="ECO:0007669"/>
    <property type="project" value="UniProtKB-EC"/>
</dbReference>
<dbReference type="Pfam" id="PF00885">
    <property type="entry name" value="DMRL_synthase"/>
    <property type="match status" value="1"/>
</dbReference>
<accession>A0ABU9BTL9</accession>
<feature type="binding site" evidence="7">
    <location>
        <position position="121"/>
    </location>
    <ligand>
        <name>5-amino-6-(D-ribitylamino)uracil</name>
        <dbReference type="ChEBI" id="CHEBI:15934"/>
    </ligand>
</feature>
<feature type="active site" description="Proton donor" evidence="7">
    <location>
        <position position="96"/>
    </location>
</feature>
<comment type="pathway">
    <text evidence="1 7">Cofactor biosynthesis; riboflavin biosynthesis; riboflavin from 2-hydroxy-3-oxobutyl phosphate and 5-amino-6-(D-ribitylamino)uracil: step 1/2.</text>
</comment>
<evidence type="ECO:0000256" key="7">
    <source>
        <dbReference type="HAMAP-Rule" id="MF_00178"/>
    </source>
</evidence>
<keyword evidence="9" id="KW-1185">Reference proteome</keyword>
<keyword evidence="5 7" id="KW-0808">Transferase</keyword>
<feature type="binding site" evidence="7">
    <location>
        <begin position="88"/>
        <end position="90"/>
    </location>
    <ligand>
        <name>5-amino-6-(D-ribitylamino)uracil</name>
        <dbReference type="ChEBI" id="CHEBI:15934"/>
    </ligand>
</feature>
<comment type="caution">
    <text evidence="7">Lacks conserved residue(s) required for the propagation of feature annotation.</text>
</comment>
<comment type="caution">
    <text evidence="8">The sequence shown here is derived from an EMBL/GenBank/DDBJ whole genome shotgun (WGS) entry which is preliminary data.</text>
</comment>
<dbReference type="Proteomes" id="UP001371218">
    <property type="component" value="Unassembled WGS sequence"/>
</dbReference>
<reference evidence="8 9" key="1">
    <citation type="submission" date="2024-04" db="EMBL/GenBank/DDBJ databases">
        <title>Novel species of the genus Ideonella isolated from streams.</title>
        <authorList>
            <person name="Lu H."/>
        </authorList>
    </citation>
    <scope>NUCLEOTIDE SEQUENCE [LARGE SCALE GENOMIC DNA]</scope>
    <source>
        <strain evidence="8 9">DXS29W</strain>
    </source>
</reference>
<organism evidence="8 9">
    <name type="scientific">Ideonella lacteola</name>
    <dbReference type="NCBI Taxonomy" id="2984193"/>
    <lineage>
        <taxon>Bacteria</taxon>
        <taxon>Pseudomonadati</taxon>
        <taxon>Pseudomonadota</taxon>
        <taxon>Betaproteobacteria</taxon>
        <taxon>Burkholderiales</taxon>
        <taxon>Sphaerotilaceae</taxon>
        <taxon>Ideonella</taxon>
    </lineage>
</organism>
<dbReference type="SUPFAM" id="SSF52121">
    <property type="entry name" value="Lumazine synthase"/>
    <property type="match status" value="1"/>
</dbReference>
<keyword evidence="4 7" id="KW-0686">Riboflavin biosynthesis</keyword>
<dbReference type="RefSeq" id="WP_341427618.1">
    <property type="nucleotide sequence ID" value="NZ_JBBUTG010000014.1"/>
</dbReference>
<dbReference type="NCBIfam" id="NF009084">
    <property type="entry name" value="PRK12419.1"/>
    <property type="match status" value="1"/>
</dbReference>
<proteinExistence type="inferred from homology"/>
<dbReference type="InterPro" id="IPR034964">
    <property type="entry name" value="LS"/>
</dbReference>
<dbReference type="EC" id="2.5.1.78" evidence="3 7"/>
<comment type="similarity">
    <text evidence="2 7">Belongs to the DMRL synthase family.</text>
</comment>
<dbReference type="InterPro" id="IPR036467">
    <property type="entry name" value="LS/RS_sf"/>
</dbReference>
<evidence type="ECO:0000256" key="3">
    <source>
        <dbReference type="ARBA" id="ARBA00012664"/>
    </source>
</evidence>
<dbReference type="InterPro" id="IPR002180">
    <property type="entry name" value="LS/RS"/>
</dbReference>
<feature type="binding site" evidence="7">
    <location>
        <position position="30"/>
    </location>
    <ligand>
        <name>5-amino-6-(D-ribitylamino)uracil</name>
        <dbReference type="ChEBI" id="CHEBI:15934"/>
    </ligand>
</feature>
<feature type="binding site" evidence="7">
    <location>
        <position position="135"/>
    </location>
    <ligand>
        <name>(2S)-2-hydroxy-3-oxobutyl phosphate</name>
        <dbReference type="ChEBI" id="CHEBI:58830"/>
    </ligand>
</feature>
<dbReference type="EMBL" id="JBBUTG010000014">
    <property type="protein sequence ID" value="MEK8033201.1"/>
    <property type="molecule type" value="Genomic_DNA"/>
</dbReference>
<name>A0ABU9BTL9_9BURK</name>